<gene>
    <name evidence="1" type="ORF">QQ020_20755</name>
</gene>
<organism evidence="1 2">
    <name type="scientific">Agaribacillus aureus</name>
    <dbReference type="NCBI Taxonomy" id="3051825"/>
    <lineage>
        <taxon>Bacteria</taxon>
        <taxon>Pseudomonadati</taxon>
        <taxon>Bacteroidota</taxon>
        <taxon>Cytophagia</taxon>
        <taxon>Cytophagales</taxon>
        <taxon>Splendidivirgaceae</taxon>
        <taxon>Agaribacillus</taxon>
    </lineage>
</organism>
<sequence>MKNKKFLLLLTFLLLSFFEVDILPEKTTTRMFTFNFKSVIAQEEEPEKKKIHPEFPEWHSFDYYCDFFEDGKMKRASWNAGPQGVWGRTRACGMSYRKNGKWEMQWSRTEPACDSKVFEEACGGNYKEVATDN</sequence>
<keyword evidence="2" id="KW-1185">Reference proteome</keyword>
<accession>A0ABT8L9U2</accession>
<dbReference type="Proteomes" id="UP001172083">
    <property type="component" value="Unassembled WGS sequence"/>
</dbReference>
<evidence type="ECO:0000313" key="1">
    <source>
        <dbReference type="EMBL" id="MDN5214524.1"/>
    </source>
</evidence>
<protein>
    <submittedName>
        <fullName evidence="1">Uncharacterized protein</fullName>
    </submittedName>
</protein>
<dbReference type="EMBL" id="JAUJEB010000005">
    <property type="protein sequence ID" value="MDN5214524.1"/>
    <property type="molecule type" value="Genomic_DNA"/>
</dbReference>
<name>A0ABT8L9U2_9BACT</name>
<evidence type="ECO:0000313" key="2">
    <source>
        <dbReference type="Proteomes" id="UP001172083"/>
    </source>
</evidence>
<comment type="caution">
    <text evidence="1">The sequence shown here is derived from an EMBL/GenBank/DDBJ whole genome shotgun (WGS) entry which is preliminary data.</text>
</comment>
<proteinExistence type="predicted"/>
<reference evidence="1" key="1">
    <citation type="submission" date="2023-06" db="EMBL/GenBank/DDBJ databases">
        <title>Genomic of Agaribacillus aureum.</title>
        <authorList>
            <person name="Wang G."/>
        </authorList>
    </citation>
    <scope>NUCLEOTIDE SEQUENCE</scope>
    <source>
        <strain evidence="1">BMA12</strain>
    </source>
</reference>
<dbReference type="RefSeq" id="WP_346759863.1">
    <property type="nucleotide sequence ID" value="NZ_JAUJEB010000005.1"/>
</dbReference>